<organism evidence="2">
    <name type="scientific">Cyprideis torosa</name>
    <dbReference type="NCBI Taxonomy" id="163714"/>
    <lineage>
        <taxon>Eukaryota</taxon>
        <taxon>Metazoa</taxon>
        <taxon>Ecdysozoa</taxon>
        <taxon>Arthropoda</taxon>
        <taxon>Crustacea</taxon>
        <taxon>Oligostraca</taxon>
        <taxon>Ostracoda</taxon>
        <taxon>Podocopa</taxon>
        <taxon>Podocopida</taxon>
        <taxon>Cytherocopina</taxon>
        <taxon>Cytheroidea</taxon>
        <taxon>Cytherideidae</taxon>
        <taxon>Cyprideis</taxon>
    </lineage>
</organism>
<feature type="region of interest" description="Disordered" evidence="1">
    <location>
        <begin position="56"/>
        <end position="75"/>
    </location>
</feature>
<dbReference type="EMBL" id="OB664667">
    <property type="protein sequence ID" value="CAD7232450.1"/>
    <property type="molecule type" value="Genomic_DNA"/>
</dbReference>
<proteinExistence type="predicted"/>
<feature type="non-terminal residue" evidence="2">
    <location>
        <position position="97"/>
    </location>
</feature>
<feature type="region of interest" description="Disordered" evidence="1">
    <location>
        <begin position="1"/>
        <end position="44"/>
    </location>
</feature>
<sequence length="97" mass="10775">MAESSLTMEDHQHLQECSNHVEAKSTSTDGDTGSRGYEIGKDFHDGEKDLLSSEVLLQPNTNEMRPAKQDDGKKGHACGVCNKEFKWPAKLRRVLAC</sequence>
<name>A0A7R8WKX9_9CRUS</name>
<protein>
    <submittedName>
        <fullName evidence="2">Uncharacterized protein</fullName>
    </submittedName>
</protein>
<evidence type="ECO:0000256" key="1">
    <source>
        <dbReference type="SAM" id="MobiDB-lite"/>
    </source>
</evidence>
<dbReference type="AlphaFoldDB" id="A0A7R8WKX9"/>
<reference evidence="2" key="1">
    <citation type="submission" date="2020-11" db="EMBL/GenBank/DDBJ databases">
        <authorList>
            <person name="Tran Van P."/>
        </authorList>
    </citation>
    <scope>NUCLEOTIDE SEQUENCE</scope>
</reference>
<evidence type="ECO:0000313" key="2">
    <source>
        <dbReference type="EMBL" id="CAD7232450.1"/>
    </source>
</evidence>
<accession>A0A7R8WKX9</accession>
<gene>
    <name evidence="2" type="ORF">CTOB1V02_LOCUS10285</name>
</gene>
<feature type="compositionally biased region" description="Basic and acidic residues" evidence="1">
    <location>
        <begin position="65"/>
        <end position="74"/>
    </location>
</feature>
<feature type="compositionally biased region" description="Basic and acidic residues" evidence="1">
    <location>
        <begin position="8"/>
        <end position="23"/>
    </location>
</feature>